<evidence type="ECO:0000259" key="14">
    <source>
        <dbReference type="PROSITE" id="PS51776"/>
    </source>
</evidence>
<evidence type="ECO:0000256" key="13">
    <source>
        <dbReference type="SAM" id="MobiDB-lite"/>
    </source>
</evidence>
<dbReference type="CDD" id="cd14445">
    <property type="entry name" value="RILP-like"/>
    <property type="match status" value="1"/>
</dbReference>
<evidence type="ECO:0000256" key="10">
    <source>
        <dbReference type="ARBA" id="ARBA00023273"/>
    </source>
</evidence>
<evidence type="ECO:0000256" key="8">
    <source>
        <dbReference type="ARBA" id="ARBA00023069"/>
    </source>
</evidence>
<name>A0A7J6ATW9_AMEME</name>
<evidence type="ECO:0000256" key="3">
    <source>
        <dbReference type="ARBA" id="ARBA00004514"/>
    </source>
</evidence>
<keyword evidence="7 12" id="KW-0175">Coiled coil</keyword>
<evidence type="ECO:0000313" key="16">
    <source>
        <dbReference type="EMBL" id="KAF4086234.1"/>
    </source>
</evidence>
<dbReference type="FunFam" id="1.20.58.1770:FF:000003">
    <property type="entry name" value="RILP-like protein 2 isoform X1"/>
    <property type="match status" value="1"/>
</dbReference>
<evidence type="ECO:0000256" key="1">
    <source>
        <dbReference type="ARBA" id="ARBA00004138"/>
    </source>
</evidence>
<feature type="compositionally biased region" description="Basic and acidic residues" evidence="13">
    <location>
        <begin position="356"/>
        <end position="381"/>
    </location>
</feature>
<sequence>METIQSKHDDKTLNECFERTVSALTVDDVYNIAKLIGSDVEKLIDSYGRTSVESLVPKIVKVLELLESFTASYHTQKSKEENLLRTFQTLQVQQHECNKTDAREWQQKEQKLRLEMEALQKDVLQLQEENQELLGRLQSSLSKEDRTQRQEREVMLKLKEVVDKQRDELRAKVQEISKMSKEVEALQEQLDRFMKMNGELRSKQNMMQVQLKSAVERRVDLEADLSEKDKEIARLVAKLEQAKADTAPNTNSPAVDMTYKVTIDPNKPCFTKQEVRDILFERNELKANLFLVQEELAFYQRRERERERKKERETEILNDERYPGFLLGALRGAIKKQRTIIKAKMLGIPEDDCSSDEEKGPLFEKRKDEDCPDSKPPESRIRTLFGYLSRSGSDRSGHQINSSAWEVINAEEHIPEVENGPGGSP</sequence>
<feature type="domain" description="RH2" evidence="15">
    <location>
        <begin position="267"/>
        <end position="337"/>
    </location>
</feature>
<gene>
    <name evidence="16" type="ORF">AMELA_G00103880</name>
</gene>
<dbReference type="Gene3D" id="1.20.58.1770">
    <property type="match status" value="1"/>
</dbReference>
<keyword evidence="8" id="KW-0969">Cilium</keyword>
<evidence type="ECO:0000256" key="7">
    <source>
        <dbReference type="ARBA" id="ARBA00023054"/>
    </source>
</evidence>
<dbReference type="PANTHER" id="PTHR21502:SF7">
    <property type="entry name" value="RAB-INTERACTING LYSOSOMAL PROTEIN"/>
    <property type="match status" value="1"/>
</dbReference>
<dbReference type="GO" id="GO:0015031">
    <property type="term" value="P:protein transport"/>
    <property type="evidence" value="ECO:0007669"/>
    <property type="project" value="UniProtKB-KW"/>
</dbReference>
<keyword evidence="5" id="KW-0963">Cytoplasm</keyword>
<keyword evidence="9" id="KW-0206">Cytoskeleton</keyword>
<evidence type="ECO:0000259" key="15">
    <source>
        <dbReference type="PROSITE" id="PS51777"/>
    </source>
</evidence>
<evidence type="ECO:0000256" key="2">
    <source>
        <dbReference type="ARBA" id="ARBA00004300"/>
    </source>
</evidence>
<dbReference type="GO" id="GO:0051959">
    <property type="term" value="F:dynein light intermediate chain binding"/>
    <property type="evidence" value="ECO:0007669"/>
    <property type="project" value="TreeGrafter"/>
</dbReference>
<protein>
    <recommendedName>
        <fullName evidence="11">RILP-like protein 2</fullName>
    </recommendedName>
</protein>
<dbReference type="EMBL" id="JAAGNN010000008">
    <property type="protein sequence ID" value="KAF4086234.1"/>
    <property type="molecule type" value="Genomic_DNA"/>
</dbReference>
<feature type="coiled-coil region" evidence="12">
    <location>
        <begin position="162"/>
        <end position="245"/>
    </location>
</feature>
<comment type="caution">
    <text evidence="16">The sequence shown here is derived from an EMBL/GenBank/DDBJ whole genome shotgun (WGS) entry which is preliminary data.</text>
</comment>
<evidence type="ECO:0000256" key="5">
    <source>
        <dbReference type="ARBA" id="ARBA00022490"/>
    </source>
</evidence>
<reference evidence="16 17" key="1">
    <citation type="submission" date="2020-02" db="EMBL/GenBank/DDBJ databases">
        <title>A chromosome-scale genome assembly of the black bullhead catfish (Ameiurus melas).</title>
        <authorList>
            <person name="Wen M."/>
            <person name="Zham M."/>
            <person name="Cabau C."/>
            <person name="Klopp C."/>
            <person name="Donnadieu C."/>
            <person name="Roques C."/>
            <person name="Bouchez O."/>
            <person name="Lampietro C."/>
            <person name="Jouanno E."/>
            <person name="Herpin A."/>
            <person name="Louis A."/>
            <person name="Berthelot C."/>
            <person name="Parey E."/>
            <person name="Roest-Crollius H."/>
            <person name="Braasch I."/>
            <person name="Postlethwait J."/>
            <person name="Robinson-Rechavi M."/>
            <person name="Echchiki A."/>
            <person name="Begum T."/>
            <person name="Montfort J."/>
            <person name="Schartl M."/>
            <person name="Bobe J."/>
            <person name="Guiguen Y."/>
        </authorList>
    </citation>
    <scope>NUCLEOTIDE SEQUENCE [LARGE SCALE GENOMIC DNA]</scope>
    <source>
        <strain evidence="16">M_S1</strain>
        <tissue evidence="16">Blood</tissue>
    </source>
</reference>
<dbReference type="AlphaFoldDB" id="A0A7J6ATW9"/>
<dbReference type="InterPro" id="IPR021563">
    <property type="entry name" value="RILP_dimer"/>
</dbReference>
<feature type="coiled-coil region" evidence="12">
    <location>
        <begin position="102"/>
        <end position="136"/>
    </location>
</feature>
<feature type="region of interest" description="Disordered" evidence="13">
    <location>
        <begin position="351"/>
        <end position="425"/>
    </location>
</feature>
<evidence type="ECO:0000313" key="17">
    <source>
        <dbReference type="Proteomes" id="UP000593565"/>
    </source>
</evidence>
<dbReference type="PROSITE" id="PS51776">
    <property type="entry name" value="RH1"/>
    <property type="match status" value="1"/>
</dbReference>
<keyword evidence="6" id="KW-0653">Protein transport</keyword>
<dbReference type="PROSITE" id="PS51777">
    <property type="entry name" value="RH2"/>
    <property type="match status" value="1"/>
</dbReference>
<dbReference type="GO" id="GO:0031267">
    <property type="term" value="F:small GTPase binding"/>
    <property type="evidence" value="ECO:0007669"/>
    <property type="project" value="TreeGrafter"/>
</dbReference>
<dbReference type="Pfam" id="PF09744">
    <property type="entry name" value="RH1"/>
    <property type="match status" value="1"/>
</dbReference>
<dbReference type="InterPro" id="IPR034743">
    <property type="entry name" value="RH1"/>
</dbReference>
<proteinExistence type="predicted"/>
<evidence type="ECO:0000256" key="12">
    <source>
        <dbReference type="SAM" id="Coils"/>
    </source>
</evidence>
<dbReference type="InterPro" id="IPR034744">
    <property type="entry name" value="RH2"/>
</dbReference>
<dbReference type="PANTHER" id="PTHR21502">
    <property type="entry name" value="ZINC FINGER PROTEIN DZIP1"/>
    <property type="match status" value="1"/>
</dbReference>
<dbReference type="GO" id="GO:0046983">
    <property type="term" value="F:protein dimerization activity"/>
    <property type="evidence" value="ECO:0007669"/>
    <property type="project" value="InterPro"/>
</dbReference>
<dbReference type="GO" id="GO:0036064">
    <property type="term" value="C:ciliary basal body"/>
    <property type="evidence" value="ECO:0007669"/>
    <property type="project" value="TreeGrafter"/>
</dbReference>
<evidence type="ECO:0000256" key="6">
    <source>
        <dbReference type="ARBA" id="ARBA00022927"/>
    </source>
</evidence>
<dbReference type="Proteomes" id="UP000593565">
    <property type="component" value="Unassembled WGS sequence"/>
</dbReference>
<dbReference type="Pfam" id="PF11461">
    <property type="entry name" value="RILP"/>
    <property type="match status" value="1"/>
</dbReference>
<comment type="subcellular location">
    <subcellularLocation>
        <location evidence="1">Cell projection</location>
        <location evidence="1">Cilium</location>
    </subcellularLocation>
    <subcellularLocation>
        <location evidence="2">Cytoplasm</location>
        <location evidence="2">Cytoskeleton</location>
        <location evidence="2">Microtubule organizing center</location>
        <location evidence="2">Centrosome</location>
    </subcellularLocation>
    <subcellularLocation>
        <location evidence="3">Cytoplasm</location>
        <location evidence="3">Cytosol</location>
    </subcellularLocation>
</comment>
<keyword evidence="10" id="KW-0966">Cell projection</keyword>
<accession>A0A7J6ATW9</accession>
<dbReference type="GO" id="GO:0060271">
    <property type="term" value="P:cilium assembly"/>
    <property type="evidence" value="ECO:0007669"/>
    <property type="project" value="TreeGrafter"/>
</dbReference>
<dbReference type="SUPFAM" id="SSF161256">
    <property type="entry name" value="RILP dimerisation region"/>
    <property type="match status" value="1"/>
</dbReference>
<keyword evidence="4" id="KW-0813">Transport</keyword>
<dbReference type="GO" id="GO:0005813">
    <property type="term" value="C:centrosome"/>
    <property type="evidence" value="ECO:0007669"/>
    <property type="project" value="UniProtKB-SubCell"/>
</dbReference>
<keyword evidence="17" id="KW-1185">Reference proteome</keyword>
<organism evidence="16 17">
    <name type="scientific">Ameiurus melas</name>
    <name type="common">Black bullhead</name>
    <name type="synonym">Silurus melas</name>
    <dbReference type="NCBI Taxonomy" id="219545"/>
    <lineage>
        <taxon>Eukaryota</taxon>
        <taxon>Metazoa</taxon>
        <taxon>Chordata</taxon>
        <taxon>Craniata</taxon>
        <taxon>Vertebrata</taxon>
        <taxon>Euteleostomi</taxon>
        <taxon>Actinopterygii</taxon>
        <taxon>Neopterygii</taxon>
        <taxon>Teleostei</taxon>
        <taxon>Ostariophysi</taxon>
        <taxon>Siluriformes</taxon>
        <taxon>Ictaluridae</taxon>
        <taxon>Ameiurus</taxon>
    </lineage>
</organism>
<evidence type="ECO:0000256" key="4">
    <source>
        <dbReference type="ARBA" id="ARBA00022448"/>
    </source>
</evidence>
<feature type="domain" description="RH1" evidence="14">
    <location>
        <begin position="12"/>
        <end position="100"/>
    </location>
</feature>
<evidence type="ECO:0000256" key="9">
    <source>
        <dbReference type="ARBA" id="ARBA00023212"/>
    </source>
</evidence>
<dbReference type="GO" id="GO:0005829">
    <property type="term" value="C:cytosol"/>
    <property type="evidence" value="ECO:0007669"/>
    <property type="project" value="UniProtKB-SubCell"/>
</dbReference>
<dbReference type="InterPro" id="IPR051241">
    <property type="entry name" value="DZIP_RILPL"/>
</dbReference>
<dbReference type="Gene3D" id="6.10.230.10">
    <property type="match status" value="2"/>
</dbReference>
<evidence type="ECO:0000256" key="11">
    <source>
        <dbReference type="ARBA" id="ARBA00040819"/>
    </source>
</evidence>